<comment type="caution">
    <text evidence="2">The sequence shown here is derived from an EMBL/GenBank/DDBJ whole genome shotgun (WGS) entry which is preliminary data.</text>
</comment>
<sequence>MHVRSLSKPLAVALASSGLATAPGMSVADAAVPKADVTVTITAEGTDMSGVVKSTRPARCAADRTVKVYKLVDGEPHLWASDTTDLQGGRYVWSTGNTGTEGRFFAKVAGKPGCRSDVSPTIRVRREA</sequence>
<proteinExistence type="predicted"/>
<gene>
    <name evidence="2" type="ORF">ACFPKY_08565</name>
</gene>
<feature type="chain" id="PRO_5047264803" evidence="1">
    <location>
        <begin position="31"/>
        <end position="128"/>
    </location>
</feature>
<keyword evidence="3" id="KW-1185">Reference proteome</keyword>
<evidence type="ECO:0000256" key="1">
    <source>
        <dbReference type="SAM" id="SignalP"/>
    </source>
</evidence>
<feature type="signal peptide" evidence="1">
    <location>
        <begin position="1"/>
        <end position="30"/>
    </location>
</feature>
<dbReference type="Proteomes" id="UP001595956">
    <property type="component" value="Unassembled WGS sequence"/>
</dbReference>
<organism evidence="2 3">
    <name type="scientific">Nocardioides caricicola</name>
    <dbReference type="NCBI Taxonomy" id="634770"/>
    <lineage>
        <taxon>Bacteria</taxon>
        <taxon>Bacillati</taxon>
        <taxon>Actinomycetota</taxon>
        <taxon>Actinomycetes</taxon>
        <taxon>Propionibacteriales</taxon>
        <taxon>Nocardioidaceae</taxon>
        <taxon>Nocardioides</taxon>
    </lineage>
</organism>
<keyword evidence="1" id="KW-0732">Signal</keyword>
<dbReference type="EMBL" id="JBHSMD010000002">
    <property type="protein sequence ID" value="MFC5493151.1"/>
    <property type="molecule type" value="Genomic_DNA"/>
</dbReference>
<evidence type="ECO:0000313" key="3">
    <source>
        <dbReference type="Proteomes" id="UP001595956"/>
    </source>
</evidence>
<dbReference type="RefSeq" id="WP_345171987.1">
    <property type="nucleotide sequence ID" value="NZ_BAABFQ010000003.1"/>
</dbReference>
<evidence type="ECO:0000313" key="2">
    <source>
        <dbReference type="EMBL" id="MFC5493151.1"/>
    </source>
</evidence>
<accession>A0ABW0MZV1</accession>
<protein>
    <submittedName>
        <fullName evidence="2">Uncharacterized protein</fullName>
    </submittedName>
</protein>
<reference evidence="3" key="1">
    <citation type="journal article" date="2019" name="Int. J. Syst. Evol. Microbiol.">
        <title>The Global Catalogue of Microorganisms (GCM) 10K type strain sequencing project: providing services to taxonomists for standard genome sequencing and annotation.</title>
        <authorList>
            <consortium name="The Broad Institute Genomics Platform"/>
            <consortium name="The Broad Institute Genome Sequencing Center for Infectious Disease"/>
            <person name="Wu L."/>
            <person name="Ma J."/>
        </authorList>
    </citation>
    <scope>NUCLEOTIDE SEQUENCE [LARGE SCALE GENOMIC DNA]</scope>
    <source>
        <strain evidence="3">KACC 13778</strain>
    </source>
</reference>
<name>A0ABW0MZV1_9ACTN</name>